<keyword evidence="3" id="KW-0378">Hydrolase</keyword>
<dbReference type="EMBL" id="CAADIB010000002">
    <property type="protein sequence ID" value="VFR17785.1"/>
    <property type="molecule type" value="Genomic_DNA"/>
</dbReference>
<dbReference type="EMBL" id="CAADIC010000027">
    <property type="protein sequence ID" value="VFR41791.1"/>
    <property type="molecule type" value="Genomic_DNA"/>
</dbReference>
<evidence type="ECO:0000313" key="3">
    <source>
        <dbReference type="EMBL" id="VFR41791.1"/>
    </source>
</evidence>
<dbReference type="PRINTS" id="PR00146">
    <property type="entry name" value="DHPICSNTHASE"/>
</dbReference>
<dbReference type="CDD" id="cd00408">
    <property type="entry name" value="DHDPS-like"/>
    <property type="match status" value="1"/>
</dbReference>
<dbReference type="EMBL" id="CAADIM010000012">
    <property type="protein sequence ID" value="VFR73012.1"/>
    <property type="molecule type" value="Genomic_DNA"/>
</dbReference>
<dbReference type="PIRSF" id="PIRSF001365">
    <property type="entry name" value="DHDPS"/>
    <property type="match status" value="1"/>
</dbReference>
<dbReference type="SMART" id="SM01130">
    <property type="entry name" value="DHDPS"/>
    <property type="match status" value="1"/>
</dbReference>
<organism evidence="3">
    <name type="scientific">plant metagenome</name>
    <dbReference type="NCBI Taxonomy" id="1297885"/>
    <lineage>
        <taxon>unclassified sequences</taxon>
        <taxon>metagenomes</taxon>
        <taxon>organismal metagenomes</taxon>
    </lineage>
</organism>
<accession>A0A484QXC2</accession>
<dbReference type="InterPro" id="IPR002220">
    <property type="entry name" value="DapA-like"/>
</dbReference>
<proteinExistence type="predicted"/>
<dbReference type="Pfam" id="PF00701">
    <property type="entry name" value="DHDPS"/>
    <property type="match status" value="1"/>
</dbReference>
<dbReference type="EC" id="3.5.4.22" evidence="3"/>
<protein>
    <submittedName>
        <fullName evidence="3">1-pyrroline-4-hydroxy-2-carboxylate deaminase</fullName>
        <ecNumber evidence="3">3.5.4.22</ecNumber>
    </submittedName>
</protein>
<name>A0A484QXC2_9ZZZZ</name>
<dbReference type="InterPro" id="IPR013785">
    <property type="entry name" value="Aldolase_TIM"/>
</dbReference>
<dbReference type="EMBL" id="CAADIJ010000020">
    <property type="protein sequence ID" value="VFR78489.1"/>
    <property type="molecule type" value="Genomic_DNA"/>
</dbReference>
<dbReference type="GO" id="GO:0008840">
    <property type="term" value="F:4-hydroxy-tetrahydrodipicolinate synthase activity"/>
    <property type="evidence" value="ECO:0007669"/>
    <property type="project" value="TreeGrafter"/>
</dbReference>
<dbReference type="EMBL" id="CAADHZ010000026">
    <property type="protein sequence ID" value="VFR35155.1"/>
    <property type="molecule type" value="Genomic_DNA"/>
</dbReference>
<evidence type="ECO:0000313" key="5">
    <source>
        <dbReference type="EMBL" id="VFR78489.1"/>
    </source>
</evidence>
<reference evidence="3" key="1">
    <citation type="submission" date="2019-03" db="EMBL/GenBank/DDBJ databases">
        <authorList>
            <person name="Danneels B."/>
        </authorList>
    </citation>
    <scope>NUCLEOTIDE SEQUENCE</scope>
</reference>
<dbReference type="EMBL" id="CAADIL010000034">
    <property type="protein sequence ID" value="VFR86971.1"/>
    <property type="molecule type" value="Genomic_DNA"/>
</dbReference>
<dbReference type="GO" id="GO:0047425">
    <property type="term" value="F:1-pyrroline-4-hydroxy-2-carboxylate deaminase activity"/>
    <property type="evidence" value="ECO:0007669"/>
    <property type="project" value="UniProtKB-EC"/>
</dbReference>
<evidence type="ECO:0000313" key="2">
    <source>
        <dbReference type="EMBL" id="VFR35155.1"/>
    </source>
</evidence>
<dbReference type="SUPFAM" id="SSF51569">
    <property type="entry name" value="Aldolase"/>
    <property type="match status" value="1"/>
</dbReference>
<sequence length="301" mass="32402">MTIQWKGVFPAVTTKLKADGALDLDAIRQGLERLIENGVAGVVMMGMVGENAQLSPEEKLTVLRTAKETVRGRVPVISGLAETSTEKAVAYAREAEKIGVDGLMVFPGLTYKSDDAETIAFYKTVAAASRLEILLYNNPRGYGVDLRPDVVADLLAAPTIVAIKEESYDTTRVTDLISRFGDRLAVVCGVDDLIVESAALGAQAWVSGMANALPRQSVQLLDLAIAGDFAQARKLYAALTPLFHLDTVVKLVQHIKLAEHLITGSAETVKAPRLALTGAERERTIQITRQTLADLKALGYD</sequence>
<evidence type="ECO:0000313" key="6">
    <source>
        <dbReference type="EMBL" id="VFR86971.1"/>
    </source>
</evidence>
<evidence type="ECO:0000313" key="4">
    <source>
        <dbReference type="EMBL" id="VFR73012.1"/>
    </source>
</evidence>
<evidence type="ECO:0000313" key="1">
    <source>
        <dbReference type="EMBL" id="VFR17785.1"/>
    </source>
</evidence>
<dbReference type="AlphaFoldDB" id="A0A484QXC2"/>
<dbReference type="PANTHER" id="PTHR12128">
    <property type="entry name" value="DIHYDRODIPICOLINATE SYNTHASE"/>
    <property type="match status" value="1"/>
</dbReference>
<dbReference type="EMBL" id="CAADIN010000019">
    <property type="protein sequence ID" value="VFR90351.1"/>
    <property type="molecule type" value="Genomic_DNA"/>
</dbReference>
<evidence type="ECO:0000313" key="7">
    <source>
        <dbReference type="EMBL" id="VFR90351.1"/>
    </source>
</evidence>
<dbReference type="PANTHER" id="PTHR12128:SF72">
    <property type="entry name" value="DIHYDRODIPICOLINATE SYNTHASE"/>
    <property type="match status" value="1"/>
</dbReference>
<gene>
    <name evidence="3" type="ORF">ANDA3_2372</name>
    <name evidence="2" type="ORF">ANDO1_2303</name>
    <name evidence="1" type="ORF">ANDO2_2208</name>
    <name evidence="6" type="ORF">DAR2_2240</name>
    <name evidence="5" type="ORF">DAR3_2238</name>
    <name evidence="4" type="ORF">ISE1_2114</name>
    <name evidence="7" type="ORF">ISE2_2150</name>
</gene>
<dbReference type="Gene3D" id="3.20.20.70">
    <property type="entry name" value="Aldolase class I"/>
    <property type="match status" value="1"/>
</dbReference>